<dbReference type="CDD" id="cd03135">
    <property type="entry name" value="GATase1_DJ-1"/>
    <property type="match status" value="1"/>
</dbReference>
<dbReference type="AlphaFoldDB" id="A0A0D3INL9"/>
<evidence type="ECO:0000259" key="1">
    <source>
        <dbReference type="Pfam" id="PF01965"/>
    </source>
</evidence>
<dbReference type="KEGG" id="ehx:EMIHUDRAFT_46569"/>
<dbReference type="OMA" id="CGHEKAQ"/>
<dbReference type="PaxDb" id="2903-EOD12854"/>
<reference evidence="3" key="1">
    <citation type="journal article" date="2013" name="Nature">
        <title>Pan genome of the phytoplankton Emiliania underpins its global distribution.</title>
        <authorList>
            <person name="Read B.A."/>
            <person name="Kegel J."/>
            <person name="Klute M.J."/>
            <person name="Kuo A."/>
            <person name="Lefebvre S.C."/>
            <person name="Maumus F."/>
            <person name="Mayer C."/>
            <person name="Miller J."/>
            <person name="Monier A."/>
            <person name="Salamov A."/>
            <person name="Young J."/>
            <person name="Aguilar M."/>
            <person name="Claverie J.M."/>
            <person name="Frickenhaus S."/>
            <person name="Gonzalez K."/>
            <person name="Herman E.K."/>
            <person name="Lin Y.C."/>
            <person name="Napier J."/>
            <person name="Ogata H."/>
            <person name="Sarno A.F."/>
            <person name="Shmutz J."/>
            <person name="Schroeder D."/>
            <person name="de Vargas C."/>
            <person name="Verret F."/>
            <person name="von Dassow P."/>
            <person name="Valentin K."/>
            <person name="Van de Peer Y."/>
            <person name="Wheeler G."/>
            <person name="Dacks J.B."/>
            <person name="Delwiche C.F."/>
            <person name="Dyhrman S.T."/>
            <person name="Glockner G."/>
            <person name="John U."/>
            <person name="Richards T."/>
            <person name="Worden A.Z."/>
            <person name="Zhang X."/>
            <person name="Grigoriev I.V."/>
            <person name="Allen A.E."/>
            <person name="Bidle K."/>
            <person name="Borodovsky M."/>
            <person name="Bowler C."/>
            <person name="Brownlee C."/>
            <person name="Cock J.M."/>
            <person name="Elias M."/>
            <person name="Gladyshev V.N."/>
            <person name="Groth M."/>
            <person name="Guda C."/>
            <person name="Hadaegh A."/>
            <person name="Iglesias-Rodriguez M.D."/>
            <person name="Jenkins J."/>
            <person name="Jones B.M."/>
            <person name="Lawson T."/>
            <person name="Leese F."/>
            <person name="Lindquist E."/>
            <person name="Lobanov A."/>
            <person name="Lomsadze A."/>
            <person name="Malik S.B."/>
            <person name="Marsh M.E."/>
            <person name="Mackinder L."/>
            <person name="Mock T."/>
            <person name="Mueller-Roeber B."/>
            <person name="Pagarete A."/>
            <person name="Parker M."/>
            <person name="Probert I."/>
            <person name="Quesneville H."/>
            <person name="Raines C."/>
            <person name="Rensing S.A."/>
            <person name="Riano-Pachon D.M."/>
            <person name="Richier S."/>
            <person name="Rokitta S."/>
            <person name="Shiraiwa Y."/>
            <person name="Soanes D.M."/>
            <person name="van der Giezen M."/>
            <person name="Wahlund T.M."/>
            <person name="Williams B."/>
            <person name="Wilson W."/>
            <person name="Wolfe G."/>
            <person name="Wurch L.L."/>
        </authorList>
    </citation>
    <scope>NUCLEOTIDE SEQUENCE</scope>
</reference>
<name>A0A0D3INL9_EMIH1</name>
<accession>A0A0D3INL9</accession>
<dbReference type="EnsemblProtists" id="EOD16600">
    <property type="protein sequence ID" value="EOD16600"/>
    <property type="gene ID" value="EMIHUDRAFT_46572"/>
</dbReference>
<proteinExistence type="predicted"/>
<evidence type="ECO:0000313" key="2">
    <source>
        <dbReference type="EnsemblProtists" id="EOD12854"/>
    </source>
</evidence>
<dbReference type="GO" id="GO:1903189">
    <property type="term" value="P:glyoxal metabolic process"/>
    <property type="evidence" value="ECO:0007669"/>
    <property type="project" value="TreeGrafter"/>
</dbReference>
<dbReference type="eggNOG" id="KOG2764">
    <property type="taxonomic scope" value="Eukaryota"/>
</dbReference>
<dbReference type="InterPro" id="IPR006287">
    <property type="entry name" value="DJ-1"/>
</dbReference>
<dbReference type="EnsemblProtists" id="EOD12854">
    <property type="protein sequence ID" value="EOD12854"/>
    <property type="gene ID" value="EMIHUDRAFT_46569"/>
</dbReference>
<dbReference type="SUPFAM" id="SSF52317">
    <property type="entry name" value="Class I glutamine amidotransferase-like"/>
    <property type="match status" value="1"/>
</dbReference>
<dbReference type="GO" id="GO:0005737">
    <property type="term" value="C:cytoplasm"/>
    <property type="evidence" value="ECO:0007669"/>
    <property type="project" value="TreeGrafter"/>
</dbReference>
<dbReference type="GeneID" id="17259007"/>
<dbReference type="Pfam" id="PF01965">
    <property type="entry name" value="DJ-1_PfpI"/>
    <property type="match status" value="1"/>
</dbReference>
<dbReference type="RefSeq" id="XP_005769029.1">
    <property type="nucleotide sequence ID" value="XM_005768972.1"/>
</dbReference>
<reference evidence="2" key="2">
    <citation type="submission" date="2024-10" db="UniProtKB">
        <authorList>
            <consortium name="EnsemblProtists"/>
        </authorList>
    </citation>
    <scope>IDENTIFICATION</scope>
</reference>
<dbReference type="Proteomes" id="UP000013827">
    <property type="component" value="Unassembled WGS sequence"/>
</dbReference>
<dbReference type="InterPro" id="IPR002818">
    <property type="entry name" value="DJ-1/PfpI"/>
</dbReference>
<sequence length="158" mass="16290">KVLSPLDAAQELEATAIVNVLRRAGWSVTLASVGVADGAPVLCARGQRLLADTTIEEAKLVSFDVVAIPGGMPGAERLGEDASVIACLRKQREAGNWYGAICAAPAVALAPSGLLPPQATCHPAFERASLPPTCRCGWCVTSRGPGTAIDFALKLVEA</sequence>
<dbReference type="STRING" id="2903.R1DVS3"/>
<dbReference type="RefSeq" id="XP_005765283.1">
    <property type="nucleotide sequence ID" value="XM_005765226.1"/>
</dbReference>
<dbReference type="InterPro" id="IPR029062">
    <property type="entry name" value="Class_I_gatase-like"/>
</dbReference>
<dbReference type="InterPro" id="IPR050325">
    <property type="entry name" value="Prot/Nucl_acid_deglycase"/>
</dbReference>
<organism evidence="2 3">
    <name type="scientific">Emiliania huxleyi (strain CCMP1516)</name>
    <dbReference type="NCBI Taxonomy" id="280463"/>
    <lineage>
        <taxon>Eukaryota</taxon>
        <taxon>Haptista</taxon>
        <taxon>Haptophyta</taxon>
        <taxon>Prymnesiophyceae</taxon>
        <taxon>Isochrysidales</taxon>
        <taxon>Noelaerhabdaceae</taxon>
        <taxon>Emiliania</taxon>
    </lineage>
</organism>
<evidence type="ECO:0000313" key="3">
    <source>
        <dbReference type="Proteomes" id="UP000013827"/>
    </source>
</evidence>
<feature type="domain" description="DJ-1/PfpI" evidence="1">
    <location>
        <begin position="7"/>
        <end position="157"/>
    </location>
</feature>
<dbReference type="HOGENOM" id="CLU_000445_44_2_1"/>
<dbReference type="PANTHER" id="PTHR48094:SF12">
    <property type="entry name" value="PARKINSON DISEASE PROTEIN 7 HOMOLOG"/>
    <property type="match status" value="1"/>
</dbReference>
<keyword evidence="3" id="KW-1185">Reference proteome</keyword>
<dbReference type="NCBIfam" id="TIGR01383">
    <property type="entry name" value="not_thiJ"/>
    <property type="match status" value="1"/>
</dbReference>
<dbReference type="GeneID" id="17262744"/>
<protein>
    <recommendedName>
        <fullName evidence="1">DJ-1/PfpI domain-containing protein</fullName>
    </recommendedName>
</protein>
<dbReference type="PANTHER" id="PTHR48094">
    <property type="entry name" value="PROTEIN/NUCLEIC ACID DEGLYCASE DJ-1-RELATED"/>
    <property type="match status" value="1"/>
</dbReference>
<dbReference type="KEGG" id="ehx:EMIHUDRAFT_46572"/>
<dbReference type="Gene3D" id="3.40.50.880">
    <property type="match status" value="1"/>
</dbReference>